<evidence type="ECO:0000313" key="5">
    <source>
        <dbReference type="Proteomes" id="UP000281192"/>
    </source>
</evidence>
<feature type="compositionally biased region" description="Polar residues" evidence="1">
    <location>
        <begin position="59"/>
        <end position="90"/>
    </location>
</feature>
<reference evidence="3 4" key="1">
    <citation type="submission" date="2017-12" db="EMBL/GenBank/DDBJ databases">
        <title>The genome sequence of Caulobacter flavus CGMCC1 15093.</title>
        <authorList>
            <person name="Gao J."/>
            <person name="Mao X."/>
            <person name="Sun J."/>
        </authorList>
    </citation>
    <scope>NUCLEOTIDE SEQUENCE [LARGE SCALE GENOMIC DNA]</scope>
    <source>
        <strain evidence="3 4">CGMCC1 15093</strain>
    </source>
</reference>
<dbReference type="AlphaFoldDB" id="A0A2N5CX83"/>
<gene>
    <name evidence="2" type="ORF">C1707_15355</name>
    <name evidence="3" type="ORF">CFHF_06355</name>
</gene>
<dbReference type="KEGG" id="cfh:C1707_15355"/>
<evidence type="ECO:0000313" key="2">
    <source>
        <dbReference type="EMBL" id="AYV47524.1"/>
    </source>
</evidence>
<evidence type="ECO:0000313" key="3">
    <source>
        <dbReference type="EMBL" id="PLR18366.1"/>
    </source>
</evidence>
<dbReference type="RefSeq" id="WP_101712174.1">
    <property type="nucleotide sequence ID" value="NZ_CP026100.1"/>
</dbReference>
<reference evidence="2 5" key="2">
    <citation type="submission" date="2018-01" db="EMBL/GenBank/DDBJ databases">
        <title>Complete genome sequence of Caulobacter flavus RHGG3.</title>
        <authorList>
            <person name="Yang E."/>
        </authorList>
    </citation>
    <scope>NUCLEOTIDE SEQUENCE [LARGE SCALE GENOMIC DNA]</scope>
    <source>
        <strain evidence="2 5">RHGG3</strain>
    </source>
</reference>
<feature type="compositionally biased region" description="Low complexity" evidence="1">
    <location>
        <begin position="31"/>
        <end position="40"/>
    </location>
</feature>
<evidence type="ECO:0000313" key="4">
    <source>
        <dbReference type="Proteomes" id="UP000234483"/>
    </source>
</evidence>
<proteinExistence type="predicted"/>
<name>A0A2N5CX83_9CAUL</name>
<dbReference type="EMBL" id="PJRQ01000011">
    <property type="protein sequence ID" value="PLR18366.1"/>
    <property type="molecule type" value="Genomic_DNA"/>
</dbReference>
<accession>A0A2N5CX83</accession>
<dbReference type="Proteomes" id="UP000234483">
    <property type="component" value="Unassembled WGS sequence"/>
</dbReference>
<dbReference type="PROSITE" id="PS51257">
    <property type="entry name" value="PROKAR_LIPOPROTEIN"/>
    <property type="match status" value="1"/>
</dbReference>
<dbReference type="Proteomes" id="UP000281192">
    <property type="component" value="Chromosome"/>
</dbReference>
<evidence type="ECO:0000256" key="1">
    <source>
        <dbReference type="SAM" id="MobiDB-lite"/>
    </source>
</evidence>
<feature type="region of interest" description="Disordered" evidence="1">
    <location>
        <begin position="16"/>
        <end position="100"/>
    </location>
</feature>
<evidence type="ECO:0008006" key="6">
    <source>
        <dbReference type="Google" id="ProtNLM"/>
    </source>
</evidence>
<keyword evidence="5" id="KW-1185">Reference proteome</keyword>
<sequence length="100" mass="10114">MRLRWILLVAVLAVSACSREQERPATPQSDARNAAASAPAGVGSTREGRPSAGAPGADNTPTATDASENAHQTGGQTATSRSSSDQQGLTGSPPDTPSDR</sequence>
<dbReference type="EMBL" id="CP026100">
    <property type="protein sequence ID" value="AYV47524.1"/>
    <property type="molecule type" value="Genomic_DNA"/>
</dbReference>
<protein>
    <recommendedName>
        <fullName evidence="6">Lipoprotein</fullName>
    </recommendedName>
</protein>
<organism evidence="3 4">
    <name type="scientific">Caulobacter flavus</name>
    <dbReference type="NCBI Taxonomy" id="1679497"/>
    <lineage>
        <taxon>Bacteria</taxon>
        <taxon>Pseudomonadati</taxon>
        <taxon>Pseudomonadota</taxon>
        <taxon>Alphaproteobacteria</taxon>
        <taxon>Caulobacterales</taxon>
        <taxon>Caulobacteraceae</taxon>
        <taxon>Caulobacter</taxon>
    </lineage>
</organism>